<comment type="caution">
    <text evidence="1">The sequence shown here is derived from an EMBL/GenBank/DDBJ whole genome shotgun (WGS) entry which is preliminary data.</text>
</comment>
<protein>
    <recommendedName>
        <fullName evidence="3">Circadian clock-controlled protein</fullName>
    </recommendedName>
</protein>
<organism evidence="1 2">
    <name type="scientific">Exocentrus adspersus</name>
    <dbReference type="NCBI Taxonomy" id="1586481"/>
    <lineage>
        <taxon>Eukaryota</taxon>
        <taxon>Metazoa</taxon>
        <taxon>Ecdysozoa</taxon>
        <taxon>Arthropoda</taxon>
        <taxon>Hexapoda</taxon>
        <taxon>Insecta</taxon>
        <taxon>Pterygota</taxon>
        <taxon>Neoptera</taxon>
        <taxon>Endopterygota</taxon>
        <taxon>Coleoptera</taxon>
        <taxon>Polyphaga</taxon>
        <taxon>Cucujiformia</taxon>
        <taxon>Chrysomeloidea</taxon>
        <taxon>Cerambycidae</taxon>
        <taxon>Lamiinae</taxon>
        <taxon>Acanthocinini</taxon>
        <taxon>Exocentrus</taxon>
    </lineage>
</organism>
<dbReference type="InterPro" id="IPR038606">
    <property type="entry name" value="To_sf"/>
</dbReference>
<dbReference type="SMART" id="SM00700">
    <property type="entry name" value="JHBP"/>
    <property type="match status" value="1"/>
</dbReference>
<dbReference type="AlphaFoldDB" id="A0AAV8VUE5"/>
<dbReference type="InterPro" id="IPR010562">
    <property type="entry name" value="Haemolymph_juvenile_hormone-bd"/>
</dbReference>
<proteinExistence type="predicted"/>
<feature type="non-terminal residue" evidence="1">
    <location>
        <position position="1"/>
    </location>
</feature>
<dbReference type="GO" id="GO:0005615">
    <property type="term" value="C:extracellular space"/>
    <property type="evidence" value="ECO:0007669"/>
    <property type="project" value="TreeGrafter"/>
</dbReference>
<name>A0AAV8VUE5_9CUCU</name>
<dbReference type="PANTHER" id="PTHR11008">
    <property type="entry name" value="PROTEIN TAKEOUT-LIKE PROTEIN"/>
    <property type="match status" value="1"/>
</dbReference>
<evidence type="ECO:0000313" key="1">
    <source>
        <dbReference type="EMBL" id="KAJ8917336.1"/>
    </source>
</evidence>
<dbReference type="Proteomes" id="UP001159042">
    <property type="component" value="Unassembled WGS sequence"/>
</dbReference>
<evidence type="ECO:0000313" key="2">
    <source>
        <dbReference type="Proteomes" id="UP001159042"/>
    </source>
</evidence>
<dbReference type="Pfam" id="PF06585">
    <property type="entry name" value="JHBP"/>
    <property type="match status" value="2"/>
</dbReference>
<dbReference type="EMBL" id="JANEYG010000034">
    <property type="protein sequence ID" value="KAJ8917336.1"/>
    <property type="molecule type" value="Genomic_DNA"/>
</dbReference>
<dbReference type="PANTHER" id="PTHR11008:SF32">
    <property type="entry name" value="CIRCADIAN CLOCK-CONTROLLED PROTEIN DAYWAKE-RELATED"/>
    <property type="match status" value="1"/>
</dbReference>
<gene>
    <name evidence="1" type="ORF">NQ315_002358</name>
</gene>
<evidence type="ECO:0008006" key="3">
    <source>
        <dbReference type="Google" id="ProtNLM"/>
    </source>
</evidence>
<reference evidence="1 2" key="1">
    <citation type="journal article" date="2023" name="Insect Mol. Biol.">
        <title>Genome sequencing provides insights into the evolution of gene families encoding plant cell wall-degrading enzymes in longhorned beetles.</title>
        <authorList>
            <person name="Shin N.R."/>
            <person name="Okamura Y."/>
            <person name="Kirsch R."/>
            <person name="Pauchet Y."/>
        </authorList>
    </citation>
    <scope>NUCLEOTIDE SEQUENCE [LARGE SCALE GENOMIC DNA]</scope>
    <source>
        <strain evidence="1">EAD_L_NR</strain>
    </source>
</reference>
<dbReference type="Gene3D" id="3.15.10.30">
    <property type="entry name" value="Haemolymph juvenile hormone binding protein"/>
    <property type="match status" value="1"/>
</dbReference>
<accession>A0AAV8VUE5</accession>
<sequence length="244" mass="27507">PPSEKKFANFHVSGSRYFGIPTLDPFFIKEMVLKSEASQTVAVEQTYQNIRMHGMTNSNTEQNFKIDLVENCAWTMDVKTPVLILEGDYKISGTLLMFPLNGFGKCNITMCKSPVEFDINGFKMAASAQEDTYCSVVVNESIFPDNMVNTHKSTCEKYAVKGKTYLKLTNYTMDIKLDKITMDFENIFPGNAQISAEILKTLNDNSDAVFKDIKSGFEQVFSSIHLTMANKVFSKVPLNEIFLD</sequence>
<keyword evidence="2" id="KW-1185">Reference proteome</keyword>